<dbReference type="PANTHER" id="PTHR20956:SF12">
    <property type="entry name" value="FLYWCH-TYPE DOMAIN-CONTAINING PROTEIN"/>
    <property type="match status" value="1"/>
</dbReference>
<keyword evidence="6" id="KW-1185">Reference proteome</keyword>
<reference evidence="5" key="2">
    <citation type="submission" date="2020-11" db="EMBL/GenBank/DDBJ databases">
        <authorList>
            <person name="McCartney M.A."/>
            <person name="Auch B."/>
            <person name="Kono T."/>
            <person name="Mallez S."/>
            <person name="Becker A."/>
            <person name="Gohl D.M."/>
            <person name="Silverstein K.A.T."/>
            <person name="Koren S."/>
            <person name="Bechman K.B."/>
            <person name="Herman A."/>
            <person name="Abrahante J.E."/>
            <person name="Garbe J."/>
        </authorList>
    </citation>
    <scope>NUCLEOTIDE SEQUENCE</scope>
    <source>
        <strain evidence="5">Duluth1</strain>
        <tissue evidence="5">Whole animal</tissue>
    </source>
</reference>
<reference evidence="5" key="1">
    <citation type="journal article" date="2019" name="bioRxiv">
        <title>The Genome of the Zebra Mussel, Dreissena polymorpha: A Resource for Invasive Species Research.</title>
        <authorList>
            <person name="McCartney M.A."/>
            <person name="Auch B."/>
            <person name="Kono T."/>
            <person name="Mallez S."/>
            <person name="Zhang Y."/>
            <person name="Obille A."/>
            <person name="Becker A."/>
            <person name="Abrahante J.E."/>
            <person name="Garbe J."/>
            <person name="Badalamenti J.P."/>
            <person name="Herman A."/>
            <person name="Mangelson H."/>
            <person name="Liachko I."/>
            <person name="Sullivan S."/>
            <person name="Sone E.D."/>
            <person name="Koren S."/>
            <person name="Silverstein K.A.T."/>
            <person name="Beckman K.B."/>
            <person name="Gohl D.M."/>
        </authorList>
    </citation>
    <scope>NUCLEOTIDE SEQUENCE</scope>
    <source>
        <strain evidence="5">Duluth1</strain>
        <tissue evidence="5">Whole animal</tissue>
    </source>
</reference>
<name>A0A9D4DTQ9_DREPO</name>
<proteinExistence type="predicted"/>
<dbReference type="Proteomes" id="UP000828390">
    <property type="component" value="Unassembled WGS sequence"/>
</dbReference>
<gene>
    <name evidence="5" type="ORF">DPMN_188607</name>
</gene>
<evidence type="ECO:0000256" key="2">
    <source>
        <dbReference type="ARBA" id="ARBA00022771"/>
    </source>
</evidence>
<dbReference type="InterPro" id="IPR007588">
    <property type="entry name" value="Znf_FLYWCH"/>
</dbReference>
<evidence type="ECO:0000313" key="6">
    <source>
        <dbReference type="Proteomes" id="UP000828390"/>
    </source>
</evidence>
<evidence type="ECO:0000256" key="3">
    <source>
        <dbReference type="ARBA" id="ARBA00022833"/>
    </source>
</evidence>
<dbReference type="Pfam" id="PF04500">
    <property type="entry name" value="FLYWCH"/>
    <property type="match status" value="1"/>
</dbReference>
<keyword evidence="3" id="KW-0862">Zinc</keyword>
<keyword evidence="1" id="KW-0479">Metal-binding</keyword>
<organism evidence="5 6">
    <name type="scientific">Dreissena polymorpha</name>
    <name type="common">Zebra mussel</name>
    <name type="synonym">Mytilus polymorpha</name>
    <dbReference type="NCBI Taxonomy" id="45954"/>
    <lineage>
        <taxon>Eukaryota</taxon>
        <taxon>Metazoa</taxon>
        <taxon>Spiralia</taxon>
        <taxon>Lophotrochozoa</taxon>
        <taxon>Mollusca</taxon>
        <taxon>Bivalvia</taxon>
        <taxon>Autobranchia</taxon>
        <taxon>Heteroconchia</taxon>
        <taxon>Euheterodonta</taxon>
        <taxon>Imparidentia</taxon>
        <taxon>Neoheterodontei</taxon>
        <taxon>Myida</taxon>
        <taxon>Dreissenoidea</taxon>
        <taxon>Dreissenidae</taxon>
        <taxon>Dreissena</taxon>
    </lineage>
</organism>
<dbReference type="AlphaFoldDB" id="A0A9D4DTQ9"/>
<keyword evidence="2" id="KW-0863">Zinc-finger</keyword>
<evidence type="ECO:0000256" key="1">
    <source>
        <dbReference type="ARBA" id="ARBA00022723"/>
    </source>
</evidence>
<dbReference type="PANTHER" id="PTHR20956">
    <property type="entry name" value="HEH2P"/>
    <property type="match status" value="1"/>
</dbReference>
<protein>
    <recommendedName>
        <fullName evidence="4">FLYWCH-type domain-containing protein</fullName>
    </recommendedName>
</protein>
<evidence type="ECO:0000313" key="5">
    <source>
        <dbReference type="EMBL" id="KAH3753952.1"/>
    </source>
</evidence>
<feature type="domain" description="FLYWCH-type" evidence="4">
    <location>
        <begin position="34"/>
        <end position="88"/>
    </location>
</feature>
<accession>A0A9D4DTQ9</accession>
<evidence type="ECO:0000259" key="4">
    <source>
        <dbReference type="Pfam" id="PF04500"/>
    </source>
</evidence>
<comment type="caution">
    <text evidence="5">The sequence shown here is derived from an EMBL/GenBank/DDBJ whole genome shotgun (WGS) entry which is preliminary data.</text>
</comment>
<dbReference type="EMBL" id="JAIWYP010000010">
    <property type="protein sequence ID" value="KAH3753952.1"/>
    <property type="molecule type" value="Genomic_DNA"/>
</dbReference>
<dbReference type="Gene3D" id="2.20.25.240">
    <property type="match status" value="1"/>
</dbReference>
<dbReference type="GO" id="GO:0008270">
    <property type="term" value="F:zinc ion binding"/>
    <property type="evidence" value="ECO:0007669"/>
    <property type="project" value="UniProtKB-KW"/>
</dbReference>
<sequence>MEPTETALAEPELPDTVTEDVPITFTMLENGSKRGGRLLVSSNGYSYGVKNANKSSTLWRCSVRSKKMRCHATVLQKGSDFRLCSNAHDSLTERQ</sequence>